<evidence type="ECO:0000313" key="3">
    <source>
        <dbReference type="Proteomes" id="UP000663888"/>
    </source>
</evidence>
<gene>
    <name evidence="2" type="ORF">RDB_LOCUS137779</name>
</gene>
<feature type="region of interest" description="Disordered" evidence="1">
    <location>
        <begin position="394"/>
        <end position="452"/>
    </location>
</feature>
<evidence type="ECO:0000313" key="2">
    <source>
        <dbReference type="EMBL" id="CAE6489917.1"/>
    </source>
</evidence>
<comment type="caution">
    <text evidence="2">The sequence shown here is derived from an EMBL/GenBank/DDBJ whole genome shotgun (WGS) entry which is preliminary data.</text>
</comment>
<proteinExistence type="predicted"/>
<feature type="compositionally biased region" description="Low complexity" evidence="1">
    <location>
        <begin position="46"/>
        <end position="61"/>
    </location>
</feature>
<feature type="region of interest" description="Disordered" evidence="1">
    <location>
        <begin position="38"/>
        <end position="62"/>
    </location>
</feature>
<accession>A0A8H3CST9</accession>
<reference evidence="2" key="1">
    <citation type="submission" date="2021-01" db="EMBL/GenBank/DDBJ databases">
        <authorList>
            <person name="Kaushik A."/>
        </authorList>
    </citation>
    <scope>NUCLEOTIDE SEQUENCE</scope>
    <source>
        <strain evidence="2">AG4-R118</strain>
    </source>
</reference>
<protein>
    <submittedName>
        <fullName evidence="2">Uncharacterized protein</fullName>
    </submittedName>
</protein>
<dbReference type="Proteomes" id="UP000663888">
    <property type="component" value="Unassembled WGS sequence"/>
</dbReference>
<dbReference type="EMBL" id="CAJMWX010001462">
    <property type="protein sequence ID" value="CAE6489917.1"/>
    <property type="molecule type" value="Genomic_DNA"/>
</dbReference>
<organism evidence="2 3">
    <name type="scientific">Rhizoctonia solani</name>
    <dbReference type="NCBI Taxonomy" id="456999"/>
    <lineage>
        <taxon>Eukaryota</taxon>
        <taxon>Fungi</taxon>
        <taxon>Dikarya</taxon>
        <taxon>Basidiomycota</taxon>
        <taxon>Agaricomycotina</taxon>
        <taxon>Agaricomycetes</taxon>
        <taxon>Cantharellales</taxon>
        <taxon>Ceratobasidiaceae</taxon>
        <taxon>Rhizoctonia</taxon>
    </lineage>
</organism>
<name>A0A8H3CST9_9AGAM</name>
<sequence>MAVLASPSCVEQFVHGHPDINKLRNGVTVHCSEDLPRKSMNGFHDTSSPASASSTPSQRSSLVHYSSKERLSHCLEGYQALAREGLDLQSAKQAAFWCCLGLGAVACSQLSLTSPAPLSAESRSGSTHSLDTISDSGFAPSFDTGRRHCLSVDDPHVENSITNLVGGLAGVFASGLLSNTDGPHKLSLPDLSQDFTPILSRFGLVQDQEVENILALAARISAQLLSTFQGDCGVPGTTSSYWALCLKFIISSSEEHVSVSNELRSQLVNCSPPDSLAEPARSYIVTIPSQGGALRLTPFPTLDSGPKSPHIASRFHNRTRSRAASLMSHTSLRSFSSVRSLGGLSAKSPATMSLSHDFQAGENPLPSGSFIVGSSATALGTLDMLAENLQVHPRRREPLSPENGHSVTAPTSPLRKATLARSNSEDSSSRKGKGKENAAQLPREGVRPGTGNLCVRTGTRFVMTSPPTPSGLGRSSVPLPKLDPVLAALEKSSKLKSKSLCLNCGKKGDNYPCCPRCGEAWCSRECRIEANNGGKHVCKRSVTLA</sequence>
<evidence type="ECO:0000256" key="1">
    <source>
        <dbReference type="SAM" id="MobiDB-lite"/>
    </source>
</evidence>
<dbReference type="AlphaFoldDB" id="A0A8H3CST9"/>